<protein>
    <submittedName>
        <fullName evidence="3">Uncharacterized protein</fullName>
    </submittedName>
</protein>
<organism evidence="3">
    <name type="scientific">Leptocylindrus aporus</name>
    <dbReference type="NCBI Taxonomy" id="1398097"/>
    <lineage>
        <taxon>Eukaryota</taxon>
        <taxon>Sar</taxon>
        <taxon>Stramenopiles</taxon>
        <taxon>Ochrophyta</taxon>
        <taxon>Bacillariophyta</taxon>
        <taxon>Coscinodiscophyceae</taxon>
        <taxon>Chaetocerotophycidae</taxon>
        <taxon>Leptocylindrales</taxon>
        <taxon>Leptocylindraceae</taxon>
        <taxon>Leptocylindrus</taxon>
    </lineage>
</organism>
<feature type="chain" id="PRO_5031292396" evidence="2">
    <location>
        <begin position="23"/>
        <end position="288"/>
    </location>
</feature>
<dbReference type="PROSITE" id="PS51257">
    <property type="entry name" value="PROKAR_LIPOPROTEIN"/>
    <property type="match status" value="1"/>
</dbReference>
<keyword evidence="2" id="KW-0732">Signal</keyword>
<accession>A0A7S0KBP0</accession>
<dbReference type="EMBL" id="HBEU01001336">
    <property type="protein sequence ID" value="CAD8574758.1"/>
    <property type="molecule type" value="Transcribed_RNA"/>
</dbReference>
<feature type="signal peptide" evidence="2">
    <location>
        <begin position="1"/>
        <end position="22"/>
    </location>
</feature>
<proteinExistence type="predicted"/>
<reference evidence="3" key="1">
    <citation type="submission" date="2021-01" db="EMBL/GenBank/DDBJ databases">
        <authorList>
            <person name="Corre E."/>
            <person name="Pelletier E."/>
            <person name="Niang G."/>
            <person name="Scheremetjew M."/>
            <person name="Finn R."/>
            <person name="Kale V."/>
            <person name="Holt S."/>
            <person name="Cochrane G."/>
            <person name="Meng A."/>
            <person name="Brown T."/>
            <person name="Cohen L."/>
        </authorList>
    </citation>
    <scope>NUCLEOTIDE SEQUENCE</scope>
    <source>
        <strain evidence="3">B651</strain>
    </source>
</reference>
<feature type="region of interest" description="Disordered" evidence="1">
    <location>
        <begin position="52"/>
        <end position="77"/>
    </location>
</feature>
<name>A0A7S0KBP0_9STRA</name>
<evidence type="ECO:0000256" key="1">
    <source>
        <dbReference type="SAM" id="MobiDB-lite"/>
    </source>
</evidence>
<evidence type="ECO:0000313" key="3">
    <source>
        <dbReference type="EMBL" id="CAD8574758.1"/>
    </source>
</evidence>
<evidence type="ECO:0000256" key="2">
    <source>
        <dbReference type="SAM" id="SignalP"/>
    </source>
</evidence>
<feature type="compositionally biased region" description="Low complexity" evidence="1">
    <location>
        <begin position="52"/>
        <end position="62"/>
    </location>
</feature>
<dbReference type="AlphaFoldDB" id="A0A7S0KBP0"/>
<gene>
    <name evidence="3" type="ORF">LDAN0322_LOCUS903</name>
</gene>
<feature type="compositionally biased region" description="Polar residues" evidence="1">
    <location>
        <begin position="63"/>
        <end position="74"/>
    </location>
</feature>
<sequence>MRRPNFIITFLWMPCFMISCKAFNCQSQNSHISDQRTSSSLLSYSAINSSLSSSASSSSSSSKTSIDRVQQQRSMPVRQRVFEQRKKKWYRESAKYYATLRRLHHREVQEKMTVGASSDNAHFRRDLTGNRHEDDDDDDEFLKVAGLHYFALTKIRNKDFKKAEALYRNFINGAMDQRESHGTCDHASLAVTTLLLALHTQRQYKDNKYEATRKTRAVFLRFFRLVGEDDVKSCSCSAKVLQAYALFEMKQGLTKKSLDIVRKAVELDESLSPILKWKMFQDVDIQAV</sequence>